<sequence>MDYTISRVNGGVAPIYNFLTSPDYLYEKLVGDAQIRDMYIYYFRYLYPLVDVDIWKKMSANQLKSYYENLDFWYTFNQSWGVSPMPVLLSYDNNILEKWEKNTFYQSGTIVQSSITSWGSGIDNNGNVEWLAARLNNAPQVNASLTYKNTNGNPVTINSVTRDPDYWATVIGKKMEVTSWGWNPYPYGIYSQGPFKGTGNFLEISKRAIVGTTHWTIAHACKADNIRDETLWTALFNRELADLNKSQLLMSDTVNVTPMCIIKNKDNSYSWGYLGDNYSGWFPLLAAYNYFIIGGFGGIGDKWNGNNGPFWNSWKNGNYIYAPLFIRNVNDQIIFPEDQSIPSTIFSGIPNGRDNTIFWNIFRQMFNMLKRWDVNWVVERWRYNITWNSYTKTFGDTSSGVVNTSDDIMMAMVTGNFNILPKNIYGIYPELSKFSKDPHIWSHTVLPSGKVIFGESSRGMPTGEIVYTGAGYDFVIRTQMPNVNGDFCSEFADFRVCTPGSLATGVGDQELWKQLLTVYAERYMYTVNPFHYTQYHNFSGIFAPDFPDVTPKKVIIDDANWKTQENVCVNKTFYDFDVYSGKISTNLAYTGKEQESYIPLPVYNGGQQNGHIFIDTLSNCNDTDPTLNVIPHPNQGYQNSLGGNIKCNNTNSNNQMTVGLNGQIYYPFATDNFNTGVVGYQGDGIRANIGSSQTRWGINSRGISWKFQAPLANRLILKSGLRNLDIFPIKNVDLNKKCRIYPNKSLIIILLVLLISLVILQYKYNVIGYKNGRMFNLIAGILIASFIIILVVEHVKDNSEKLNKLRTYLILVYPMSKDRWMQMPLPKLEKFFCSLHHWYKGKGLPSPVDYLNTNIWHNAPPFGVNSKWRDFTTRKNCILAYPQAYSEIDGQLEIGHDWKVSTNYSETPSGILFRGRQILSRAANIQKSTFMEPSYNFYIDTFNSMASVNDTDLDSWKNVQYVEVSSQWGPFPDGIYFDWAQGTGVWLDLKHHLVGYNGLDVCRRAGDEVLDLISKGDIDAQNNFKLLWQNEWVLSGLDNMKVDPKGVIYDQTSDLDSQSGWYGTIICTKNQYNQIENAYINGGKKGSWNSDIRLCADGDLYKRIAAYIDMQYYNVTTGTWQKTMPTIGGYIENYPFPLPFGNDLFIGDSNGLVNVNDYGIKMPWKYQLFNMANMTRVFAINALFLNEFAISEAEITRKRADYNYVDILKANSCKPLKTPRTWEQAIDIIIDLLQKPIAHPFFSIYTRTISADSKGYVYLDGPVTVLLNPVEWNDKLPPTLQRIQTGTLDKKVYLQDITQNKGVVLSTGIDLPQLFAADLEIDHWMAILSKIAGYDSVVRIQHWCGNKNLAYDIEIINISDPIFGNLLTNKLYTNIYEVWKTSINTRFSIRDPFYNSNTVYPDVYKNIDKLSQKDKSETAIWVKPPWIGYNPETNLYGWPVQDYGEYMVNQRLNYCPVSAEQVGFSNSYPEYNEYIMHHFTKNC</sequence>
<protein>
    <submittedName>
        <fullName evidence="2">Uncharacterized protein</fullName>
    </submittedName>
</protein>
<keyword evidence="1" id="KW-0472">Membrane</keyword>
<dbReference type="EMBL" id="MN739513">
    <property type="protein sequence ID" value="QHT09622.1"/>
    <property type="molecule type" value="Genomic_DNA"/>
</dbReference>
<evidence type="ECO:0000256" key="1">
    <source>
        <dbReference type="SAM" id="Phobius"/>
    </source>
</evidence>
<organism evidence="2">
    <name type="scientific">viral metagenome</name>
    <dbReference type="NCBI Taxonomy" id="1070528"/>
    <lineage>
        <taxon>unclassified sequences</taxon>
        <taxon>metagenomes</taxon>
        <taxon>organismal metagenomes</taxon>
    </lineage>
</organism>
<proteinExistence type="predicted"/>
<evidence type="ECO:0000313" key="2">
    <source>
        <dbReference type="EMBL" id="QHT09622.1"/>
    </source>
</evidence>
<name>A0A6C0CZM8_9ZZZZ</name>
<reference evidence="2" key="1">
    <citation type="journal article" date="2020" name="Nature">
        <title>Giant virus diversity and host interactions through global metagenomics.</title>
        <authorList>
            <person name="Schulz F."/>
            <person name="Roux S."/>
            <person name="Paez-Espino D."/>
            <person name="Jungbluth S."/>
            <person name="Walsh D.A."/>
            <person name="Denef V.J."/>
            <person name="McMahon K.D."/>
            <person name="Konstantinidis K.T."/>
            <person name="Eloe-Fadrosh E.A."/>
            <person name="Kyrpides N.C."/>
            <person name="Woyke T."/>
        </authorList>
    </citation>
    <scope>NUCLEOTIDE SEQUENCE</scope>
    <source>
        <strain evidence="2">GVMAG-M-3300023174-102</strain>
    </source>
</reference>
<feature type="transmembrane region" description="Helical" evidence="1">
    <location>
        <begin position="745"/>
        <end position="762"/>
    </location>
</feature>
<accession>A0A6C0CZM8</accession>
<feature type="transmembrane region" description="Helical" evidence="1">
    <location>
        <begin position="774"/>
        <end position="792"/>
    </location>
</feature>
<keyword evidence="1" id="KW-1133">Transmembrane helix</keyword>
<keyword evidence="1" id="KW-0812">Transmembrane</keyword>